<dbReference type="AlphaFoldDB" id="A0ABD6ENJ8"/>
<accession>A0ABD6ENJ8</accession>
<protein>
    <recommendedName>
        <fullName evidence="3">Probable cytosolic iron-sulfur protein assembly protein CIAO1 homolog</fullName>
    </recommendedName>
</protein>
<reference evidence="5 6" key="1">
    <citation type="submission" date="2024-08" db="EMBL/GenBank/DDBJ databases">
        <title>Gnathostoma spinigerum genome.</title>
        <authorList>
            <person name="Gonzalez-Bertolin B."/>
            <person name="Monzon S."/>
            <person name="Zaballos A."/>
            <person name="Jimenez P."/>
            <person name="Dekumyoy P."/>
            <person name="Varona S."/>
            <person name="Cuesta I."/>
            <person name="Sumanam S."/>
            <person name="Adisakwattana P."/>
            <person name="Gasser R.B."/>
            <person name="Hernandez-Gonzalez A."/>
            <person name="Young N.D."/>
            <person name="Perteguer M.J."/>
        </authorList>
    </citation>
    <scope>NUCLEOTIDE SEQUENCE [LARGE SCALE GENOMIC DNA]</scope>
    <source>
        <strain evidence="5">AL3</strain>
        <tissue evidence="5">Liver</tissue>
    </source>
</reference>
<dbReference type="PROSITE" id="PS50294">
    <property type="entry name" value="WD_REPEATS_REGION"/>
    <property type="match status" value="3"/>
</dbReference>
<feature type="repeat" description="WD" evidence="4">
    <location>
        <begin position="195"/>
        <end position="227"/>
    </location>
</feature>
<dbReference type="CDD" id="cd00200">
    <property type="entry name" value="WD40"/>
    <property type="match status" value="1"/>
</dbReference>
<dbReference type="Gene3D" id="2.130.10.10">
    <property type="entry name" value="YVTN repeat-like/Quinoprotein amine dehydrogenase"/>
    <property type="match status" value="1"/>
</dbReference>
<dbReference type="EMBL" id="JBGFUD010007445">
    <property type="protein sequence ID" value="MFH4981554.1"/>
    <property type="molecule type" value="Genomic_DNA"/>
</dbReference>
<feature type="repeat" description="WD" evidence="4">
    <location>
        <begin position="105"/>
        <end position="146"/>
    </location>
</feature>
<dbReference type="PANTHER" id="PTHR19920">
    <property type="entry name" value="WD40 PROTEIN CIAO1"/>
    <property type="match status" value="1"/>
</dbReference>
<organism evidence="5 6">
    <name type="scientific">Gnathostoma spinigerum</name>
    <dbReference type="NCBI Taxonomy" id="75299"/>
    <lineage>
        <taxon>Eukaryota</taxon>
        <taxon>Metazoa</taxon>
        <taxon>Ecdysozoa</taxon>
        <taxon>Nematoda</taxon>
        <taxon>Chromadorea</taxon>
        <taxon>Rhabditida</taxon>
        <taxon>Spirurina</taxon>
        <taxon>Gnathostomatomorpha</taxon>
        <taxon>Gnathostomatoidea</taxon>
        <taxon>Gnathostomatidae</taxon>
        <taxon>Gnathostoma</taxon>
    </lineage>
</organism>
<keyword evidence="6" id="KW-1185">Reference proteome</keyword>
<dbReference type="SUPFAM" id="SSF50978">
    <property type="entry name" value="WD40 repeat-like"/>
    <property type="match status" value="1"/>
</dbReference>
<evidence type="ECO:0000256" key="4">
    <source>
        <dbReference type="PROSITE-ProRule" id="PRU00221"/>
    </source>
</evidence>
<evidence type="ECO:0000313" key="5">
    <source>
        <dbReference type="EMBL" id="MFH4981554.1"/>
    </source>
</evidence>
<dbReference type="InterPro" id="IPR001680">
    <property type="entry name" value="WD40_rpt"/>
</dbReference>
<comment type="similarity">
    <text evidence="3">Belongs to the WD repeat CIA1 family.</text>
</comment>
<comment type="function">
    <text evidence="3">Essential component of the cytosolic iron-sulfur (Fe/S) protein assembly machinery. Required for the maturation of extramitochondrial Fe/S proteins.</text>
</comment>
<dbReference type="PROSITE" id="PS50082">
    <property type="entry name" value="WD_REPEATS_2"/>
    <property type="match status" value="5"/>
</dbReference>
<comment type="caution">
    <text evidence="5">The sequence shown here is derived from an EMBL/GenBank/DDBJ whole genome shotgun (WGS) entry which is preliminary data.</text>
</comment>
<feature type="repeat" description="WD" evidence="4">
    <location>
        <begin position="61"/>
        <end position="102"/>
    </location>
</feature>
<gene>
    <name evidence="5" type="ORF">AB6A40_008263</name>
</gene>
<feature type="repeat" description="WD" evidence="4">
    <location>
        <begin position="150"/>
        <end position="181"/>
    </location>
</feature>
<keyword evidence="2" id="KW-0677">Repeat</keyword>
<evidence type="ECO:0000256" key="1">
    <source>
        <dbReference type="ARBA" id="ARBA00022574"/>
    </source>
</evidence>
<dbReference type="GO" id="GO:0016226">
    <property type="term" value="P:iron-sulfur cluster assembly"/>
    <property type="evidence" value="ECO:0007669"/>
    <property type="project" value="UniProtKB-UniRule"/>
</dbReference>
<dbReference type="InterPro" id="IPR036322">
    <property type="entry name" value="WD40_repeat_dom_sf"/>
</dbReference>
<evidence type="ECO:0000256" key="2">
    <source>
        <dbReference type="ARBA" id="ARBA00022737"/>
    </source>
</evidence>
<feature type="repeat" description="WD" evidence="4">
    <location>
        <begin position="14"/>
        <end position="46"/>
    </location>
</feature>
<evidence type="ECO:0000313" key="6">
    <source>
        <dbReference type="Proteomes" id="UP001608902"/>
    </source>
</evidence>
<dbReference type="Proteomes" id="UP001608902">
    <property type="component" value="Unassembled WGS sequence"/>
</dbReference>
<dbReference type="InterPro" id="IPR019775">
    <property type="entry name" value="WD40_repeat_CS"/>
</dbReference>
<dbReference type="PROSITE" id="PS00678">
    <property type="entry name" value="WD_REPEATS_1"/>
    <property type="match status" value="1"/>
</dbReference>
<keyword evidence="1 4" id="KW-0853">WD repeat</keyword>
<dbReference type="PANTHER" id="PTHR19920:SF0">
    <property type="entry name" value="CYTOSOLIC IRON-SULFUR PROTEIN ASSEMBLY PROTEIN CIAO1-RELATED"/>
    <property type="match status" value="1"/>
</dbReference>
<sequence>MSNIQENPNIWRSVDSLEGKVWCVQWDPKGEVLASCGDDKSVKLWSRVKGSSNLQLSSKLSGSHSRTVRCVCFSPCGKYLASASFDAAIVIYELTDGDFEEANKLEGHESEVKCCAWSPSGQFLASCGRDKSVWFWEMDEDEDFQVSSILQSHTQDVKFVKWHPSEELLVSCSYDCSIRFYRYDGEDWITQQHISNAHNSTVWCADFSGDGDRLATVGADACIKIWQRQQQDLPAERCTWIETRNLSLGSRWPLYAISWNKVDGTIAVGGGDRILRLFKQDTSENGSNLVEVQSLRLPYGDINSCCWNPKEFSLLTLAFDGGTIINLDVRDLL</sequence>
<name>A0ABD6ENJ8_9BILA</name>
<dbReference type="Pfam" id="PF00400">
    <property type="entry name" value="WD40"/>
    <property type="match status" value="5"/>
</dbReference>
<dbReference type="SMART" id="SM00320">
    <property type="entry name" value="WD40"/>
    <property type="match status" value="7"/>
</dbReference>
<dbReference type="InterPro" id="IPR028608">
    <property type="entry name" value="CIAO1/Cia1"/>
</dbReference>
<dbReference type="HAMAP" id="MF_03037">
    <property type="entry name" value="ciao1"/>
    <property type="match status" value="1"/>
</dbReference>
<proteinExistence type="inferred from homology"/>
<dbReference type="InterPro" id="IPR015943">
    <property type="entry name" value="WD40/YVTN_repeat-like_dom_sf"/>
</dbReference>
<evidence type="ECO:0000256" key="3">
    <source>
        <dbReference type="HAMAP-Rule" id="MF_03037"/>
    </source>
</evidence>